<comment type="caution">
    <text evidence="5">The sequence shown here is derived from an EMBL/GenBank/DDBJ whole genome shotgun (WGS) entry which is preliminary data.</text>
</comment>
<dbReference type="Proteomes" id="UP000076609">
    <property type="component" value="Unassembled WGS sequence"/>
</dbReference>
<dbReference type="InterPro" id="IPR036390">
    <property type="entry name" value="WH_DNA-bd_sf"/>
</dbReference>
<keyword evidence="6" id="KW-1185">Reference proteome</keyword>
<feature type="domain" description="HTH asnC-type" evidence="4">
    <location>
        <begin position="37"/>
        <end position="98"/>
    </location>
</feature>
<dbReference type="InterPro" id="IPR036388">
    <property type="entry name" value="WH-like_DNA-bd_sf"/>
</dbReference>
<evidence type="ECO:0000313" key="6">
    <source>
        <dbReference type="Proteomes" id="UP000076609"/>
    </source>
</evidence>
<accession>A0ABR5YCE5</accession>
<evidence type="ECO:0000256" key="3">
    <source>
        <dbReference type="ARBA" id="ARBA00023163"/>
    </source>
</evidence>
<proteinExistence type="predicted"/>
<name>A0ABR5YCE5_9SPHN</name>
<evidence type="ECO:0000313" key="5">
    <source>
        <dbReference type="EMBL" id="KZE12317.1"/>
    </source>
</evidence>
<dbReference type="SUPFAM" id="SSF46785">
    <property type="entry name" value="Winged helix' DNA-binding domain"/>
    <property type="match status" value="1"/>
</dbReference>
<dbReference type="Pfam" id="PF13404">
    <property type="entry name" value="HTH_AsnC-type"/>
    <property type="match status" value="1"/>
</dbReference>
<organism evidence="5 6">
    <name type="scientific">Sphingomonas hankookensis</name>
    <dbReference type="NCBI Taxonomy" id="563996"/>
    <lineage>
        <taxon>Bacteria</taxon>
        <taxon>Pseudomonadati</taxon>
        <taxon>Pseudomonadota</taxon>
        <taxon>Alphaproteobacteria</taxon>
        <taxon>Sphingomonadales</taxon>
        <taxon>Sphingomonadaceae</taxon>
        <taxon>Sphingomonas</taxon>
    </lineage>
</organism>
<reference evidence="6" key="1">
    <citation type="submission" date="2016-01" db="EMBL/GenBank/DDBJ databases">
        <title>Draft genome of Chromobacterium sp. F49.</title>
        <authorList>
            <person name="Hong K.W."/>
        </authorList>
    </citation>
    <scope>NUCLEOTIDE SEQUENCE [LARGE SCALE GENOMIC DNA]</scope>
    <source>
        <strain evidence="6">CN3</strain>
    </source>
</reference>
<sequence length="188" mass="20557">MGFRVHPIPLRLQKGGPARGRNVEFCSSCIDMGASDMDRFDCAILAELEQDSRQGFGTIADKVGLSKTPCWNRVQSLEQRRVITGYRATIDPHAIGLRLSAFVEVSVDFAHHAAFEAAVLDHAAILDCYTVAGDGDYLLHVITRDVETLDGLLRSELSRLPGVQRFASTICMKTIKRAAPLMAAVKVA</sequence>
<dbReference type="SMART" id="SM00344">
    <property type="entry name" value="HTH_ASNC"/>
    <property type="match status" value="1"/>
</dbReference>
<protein>
    <recommendedName>
        <fullName evidence="4">HTH asnC-type domain-containing protein</fullName>
    </recommendedName>
</protein>
<dbReference type="InterPro" id="IPR019887">
    <property type="entry name" value="Tscrpt_reg_AsnC/Lrp_C"/>
</dbReference>
<dbReference type="PANTHER" id="PTHR30154:SF34">
    <property type="entry name" value="TRANSCRIPTIONAL REGULATOR AZLB"/>
    <property type="match status" value="1"/>
</dbReference>
<evidence type="ECO:0000256" key="2">
    <source>
        <dbReference type="ARBA" id="ARBA00023125"/>
    </source>
</evidence>
<dbReference type="InterPro" id="IPR011008">
    <property type="entry name" value="Dimeric_a/b-barrel"/>
</dbReference>
<dbReference type="InterPro" id="IPR019888">
    <property type="entry name" value="Tscrpt_reg_AsnC-like"/>
</dbReference>
<evidence type="ECO:0000259" key="4">
    <source>
        <dbReference type="PROSITE" id="PS50956"/>
    </source>
</evidence>
<keyword evidence="1" id="KW-0805">Transcription regulation</keyword>
<dbReference type="InterPro" id="IPR000485">
    <property type="entry name" value="AsnC-type_HTH_dom"/>
</dbReference>
<dbReference type="EMBL" id="LQQO01000025">
    <property type="protein sequence ID" value="KZE12317.1"/>
    <property type="molecule type" value="Genomic_DNA"/>
</dbReference>
<evidence type="ECO:0000256" key="1">
    <source>
        <dbReference type="ARBA" id="ARBA00023015"/>
    </source>
</evidence>
<dbReference type="Gene3D" id="1.10.10.10">
    <property type="entry name" value="Winged helix-like DNA-binding domain superfamily/Winged helix DNA-binding domain"/>
    <property type="match status" value="1"/>
</dbReference>
<keyword evidence="3" id="KW-0804">Transcription</keyword>
<dbReference type="Pfam" id="PF01037">
    <property type="entry name" value="AsnC_trans_reg"/>
    <property type="match status" value="1"/>
</dbReference>
<dbReference type="PANTHER" id="PTHR30154">
    <property type="entry name" value="LEUCINE-RESPONSIVE REGULATORY PROTEIN"/>
    <property type="match status" value="1"/>
</dbReference>
<dbReference type="PRINTS" id="PR00033">
    <property type="entry name" value="HTHASNC"/>
</dbReference>
<dbReference type="PROSITE" id="PS50956">
    <property type="entry name" value="HTH_ASNC_2"/>
    <property type="match status" value="1"/>
</dbReference>
<keyword evidence="2" id="KW-0238">DNA-binding</keyword>
<dbReference type="Gene3D" id="3.30.70.920">
    <property type="match status" value="1"/>
</dbReference>
<dbReference type="SUPFAM" id="SSF54909">
    <property type="entry name" value="Dimeric alpha+beta barrel"/>
    <property type="match status" value="1"/>
</dbReference>
<gene>
    <name evidence="5" type="ORF">AVT10_16185</name>
</gene>